<accession>A0A2G5U5I5</accession>
<keyword evidence="1" id="KW-1133">Transmembrane helix</keyword>
<feature type="transmembrane region" description="Helical" evidence="1">
    <location>
        <begin position="292"/>
        <end position="311"/>
    </location>
</feature>
<dbReference type="OrthoDB" id="5835752at2759"/>
<keyword evidence="3" id="KW-1185">Reference proteome</keyword>
<dbReference type="EMBL" id="PDUG01000004">
    <property type="protein sequence ID" value="PIC34733.1"/>
    <property type="molecule type" value="Genomic_DNA"/>
</dbReference>
<organism evidence="2 3">
    <name type="scientific">Caenorhabditis nigoni</name>
    <dbReference type="NCBI Taxonomy" id="1611254"/>
    <lineage>
        <taxon>Eukaryota</taxon>
        <taxon>Metazoa</taxon>
        <taxon>Ecdysozoa</taxon>
        <taxon>Nematoda</taxon>
        <taxon>Chromadorea</taxon>
        <taxon>Rhabditida</taxon>
        <taxon>Rhabditina</taxon>
        <taxon>Rhabditomorpha</taxon>
        <taxon>Rhabditoidea</taxon>
        <taxon>Rhabditidae</taxon>
        <taxon>Peloderinae</taxon>
        <taxon>Caenorhabditis</taxon>
    </lineage>
</organism>
<dbReference type="Proteomes" id="UP000230233">
    <property type="component" value="Chromosome IV"/>
</dbReference>
<keyword evidence="1" id="KW-0812">Transmembrane</keyword>
<evidence type="ECO:0000313" key="3">
    <source>
        <dbReference type="Proteomes" id="UP000230233"/>
    </source>
</evidence>
<evidence type="ECO:0000313" key="2">
    <source>
        <dbReference type="EMBL" id="PIC34733.1"/>
    </source>
</evidence>
<reference evidence="3" key="1">
    <citation type="submission" date="2017-10" db="EMBL/GenBank/DDBJ databases">
        <title>Rapid genome shrinkage in a self-fertile nematode reveals novel sperm competition proteins.</title>
        <authorList>
            <person name="Yin D."/>
            <person name="Schwarz E.M."/>
            <person name="Thomas C.G."/>
            <person name="Felde R.L."/>
            <person name="Korf I.F."/>
            <person name="Cutter A.D."/>
            <person name="Schartner C.M."/>
            <person name="Ralston E.J."/>
            <person name="Meyer B.J."/>
            <person name="Haag E.S."/>
        </authorList>
    </citation>
    <scope>NUCLEOTIDE SEQUENCE [LARGE SCALE GENOMIC DNA]</scope>
    <source>
        <strain evidence="3">JU1422</strain>
    </source>
</reference>
<proteinExistence type="predicted"/>
<name>A0A2G5U5I5_9PELO</name>
<dbReference type="PANTHER" id="PTHR36939">
    <property type="entry name" value="PROTEIN CBG03389"/>
    <property type="match status" value="1"/>
</dbReference>
<dbReference type="PANTHER" id="PTHR36939:SF1">
    <property type="entry name" value="UPAR_LY6 DOMAIN-CONTAINING PROTEIN"/>
    <property type="match status" value="1"/>
</dbReference>
<protein>
    <submittedName>
        <fullName evidence="2">Uncharacterized protein</fullName>
    </submittedName>
</protein>
<feature type="transmembrane region" description="Helical" evidence="1">
    <location>
        <begin position="6"/>
        <end position="30"/>
    </location>
</feature>
<keyword evidence="1" id="KW-0472">Membrane</keyword>
<sequence length="312" mass="35213">MIHPDKQIYFIIPFIVIPLPLLLFISVSFFHTKRMKHLFLVFLFVLTQNGYSQTTRNCYTCASTDLRNKWYLTGLATVPDTYFAGSCANRATTMNRESCSGPCMTMVFENPDEIGSTQAPTTYVVRGCHRTLTNVVTDRITNNGDFCEIDTTYKMADRRGNVVNVRMMTMLCGDQDLCNDNEFIQTDFMVGVTCANQTNNNLLNNAPLNCYECTPSEGDNCHESKCTKKYCMKQQVKLDGGFQLTKTCTNVNVLGVDNACQTFDVLTNPGGVAIKSQYTQCYCKDKQFCNSGISYSVIFSSFMTLFFRSLFL</sequence>
<comment type="caution">
    <text evidence="2">The sequence shown here is derived from an EMBL/GenBank/DDBJ whole genome shotgun (WGS) entry which is preliminary data.</text>
</comment>
<gene>
    <name evidence="2" type="primary">Cni-F01G10.6</name>
    <name evidence="2" type="synonym">Cnig_chr_IV.g14298</name>
    <name evidence="2" type="ORF">B9Z55_014298</name>
</gene>
<dbReference type="AlphaFoldDB" id="A0A2G5U5I5"/>
<evidence type="ECO:0000256" key="1">
    <source>
        <dbReference type="SAM" id="Phobius"/>
    </source>
</evidence>